<dbReference type="Proteomes" id="UP001249945">
    <property type="component" value="Unassembled WGS sequence"/>
</dbReference>
<comment type="caution">
    <text evidence="2">The sequence shown here is derived from an EMBL/GenBank/DDBJ whole genome shotgun (WGS) entry which is preliminary data.</text>
</comment>
<evidence type="ECO:0000313" key="2">
    <source>
        <dbReference type="EMBL" id="MDT1973072.1"/>
    </source>
</evidence>
<gene>
    <name evidence="2" type="ORF">MX635_01525</name>
</gene>
<dbReference type="EMBL" id="JALRMR010000001">
    <property type="protein sequence ID" value="MDT1973072.1"/>
    <property type="molecule type" value="Genomic_DNA"/>
</dbReference>
<evidence type="ECO:0000259" key="1">
    <source>
        <dbReference type="Pfam" id="PF05043"/>
    </source>
</evidence>
<protein>
    <submittedName>
        <fullName evidence="2">Helix-turn-helix domain-containing protein</fullName>
    </submittedName>
</protein>
<organism evidence="2 3">
    <name type="scientific">Carnobacterium divergens</name>
    <name type="common">Lactobacillus divergens</name>
    <dbReference type="NCBI Taxonomy" id="2748"/>
    <lineage>
        <taxon>Bacteria</taxon>
        <taxon>Bacillati</taxon>
        <taxon>Bacillota</taxon>
        <taxon>Bacilli</taxon>
        <taxon>Lactobacillales</taxon>
        <taxon>Carnobacteriaceae</taxon>
        <taxon>Carnobacterium</taxon>
    </lineage>
</organism>
<dbReference type="InterPro" id="IPR007737">
    <property type="entry name" value="Mga_HTH"/>
</dbReference>
<reference evidence="2" key="1">
    <citation type="submission" date="2022-04" db="EMBL/GenBank/DDBJ databases">
        <title>Draft genome sequences of lactic acid bacteria (LAB) strains involved in meat spoilage.</title>
        <authorList>
            <person name="Palevich N."/>
        </authorList>
    </citation>
    <scope>NUCLEOTIDE SEQUENCE</scope>
    <source>
        <strain evidence="2">9-14</strain>
    </source>
</reference>
<accession>A0AAW8R7M8</accession>
<proteinExistence type="predicted"/>
<dbReference type="Pfam" id="PF05043">
    <property type="entry name" value="Mga"/>
    <property type="match status" value="1"/>
</dbReference>
<dbReference type="RefSeq" id="WP_311779833.1">
    <property type="nucleotide sequence ID" value="NZ_JALRMQ010000006.1"/>
</dbReference>
<dbReference type="AlphaFoldDB" id="A0AAW8R7M8"/>
<evidence type="ECO:0000313" key="3">
    <source>
        <dbReference type="Proteomes" id="UP001249945"/>
    </source>
</evidence>
<name>A0AAW8R7M8_CARDV</name>
<sequence length="508" mass="60239">MNEYMDKVSRKKIELFKYLLFNNQEHSLTDLITVTGHSRPTTAHYMLELQKDISNQFPEMLYLTNRNNNYRLITKSTQLTAYFIDKLKLSYLKQTITFQIIQKLCNGYYPTVESLADALYISPSYLYKQLQHVQELLSYFHIEIVFSGENQDSNFKCLERHFRFFVFHFCWYFYKGIEAPCPDDKETSSNYINFLEKNNLEELLTDQFTYSKIKRLDYLLRVTFWSILNRNVPLKIEKNIEEVLLIIQSIHDVTDVFDCVPIELEPENQKNEKLFFNLLARLVVSNIDSEVEKIQIVESLLKTDSTIVQYSQYLLDQIILNFQIECTTIEKSYFLYNILFFHLYVTYFDVKLQNVISSMLLMDKINIGKNNGNQLEEKIKAFYEIFLQTNPYRKKIKVDASYSVIAHALIYYIVDFNQVAQLKVAIQYSKNIVGESYVENKLTKIFGEETILISNDLRNADLIISDSYEENIEKTDFFYMENILDSQTWKILIQHIQSKIMESSFTQL</sequence>
<feature type="domain" description="Mga helix-turn-helix" evidence="1">
    <location>
        <begin position="90"/>
        <end position="168"/>
    </location>
</feature>